<protein>
    <submittedName>
        <fullName evidence="1">HI0074 family nucleotidyltransferase substrate-binding subunit</fullName>
    </submittedName>
</protein>
<evidence type="ECO:0000313" key="1">
    <source>
        <dbReference type="EMBL" id="MCP1103053.1"/>
    </source>
</evidence>
<dbReference type="InterPro" id="IPR010235">
    <property type="entry name" value="HepT"/>
</dbReference>
<proteinExistence type="predicted"/>
<dbReference type="EMBL" id="JAMZFW010000017">
    <property type="protein sequence ID" value="MCP1103053.1"/>
    <property type="molecule type" value="Genomic_DNA"/>
</dbReference>
<name>A0ABT1EB60_9FIRM</name>
<comment type="caution">
    <text evidence="1">The sequence shown here is derived from an EMBL/GenBank/DDBJ whole genome shotgun (WGS) entry which is preliminary data.</text>
</comment>
<gene>
    <name evidence="1" type="ORF">NK125_11555</name>
</gene>
<dbReference type="Gene3D" id="1.20.120.330">
    <property type="entry name" value="Nucleotidyltransferases domain 2"/>
    <property type="match status" value="1"/>
</dbReference>
<accession>A0ABT1EB60</accession>
<sequence length="130" mass="15148">MKKYDNFISALINLKDIYDYEEPYNTVVLTGLVGLYEICFEQSWKAMKEILSFNGFEESQTGSPRQILKLAYSVGMIKDQEKWLAALVSRNNVSHAYNKLIAQDIIKATKDVYYSMFIELKEELAQKWVE</sequence>
<dbReference type="Proteomes" id="UP001523566">
    <property type="component" value="Unassembled WGS sequence"/>
</dbReference>
<dbReference type="SUPFAM" id="SSF81593">
    <property type="entry name" value="Nucleotidyltransferase substrate binding subunit/domain"/>
    <property type="match status" value="1"/>
</dbReference>
<keyword evidence="2" id="KW-1185">Reference proteome</keyword>
<dbReference type="Pfam" id="PF08780">
    <property type="entry name" value="NTase_sub_bind"/>
    <property type="match status" value="1"/>
</dbReference>
<dbReference type="RefSeq" id="WP_262066838.1">
    <property type="nucleotide sequence ID" value="NZ_JAMXOD010000017.1"/>
</dbReference>
<dbReference type="NCBIfam" id="TIGR01987">
    <property type="entry name" value="HI0074"/>
    <property type="match status" value="1"/>
</dbReference>
<organism evidence="1 2">
    <name type="scientific">Aequitasia blattaphilus</name>
    <dbReference type="NCBI Taxonomy" id="2949332"/>
    <lineage>
        <taxon>Bacteria</taxon>
        <taxon>Bacillati</taxon>
        <taxon>Bacillota</taxon>
        <taxon>Clostridia</taxon>
        <taxon>Lachnospirales</taxon>
        <taxon>Lachnospiraceae</taxon>
        <taxon>Aequitasia</taxon>
    </lineage>
</organism>
<reference evidence="1 2" key="1">
    <citation type="journal article" date="2022" name="Genome Biol. Evol.">
        <title>Host diet, physiology and behaviors set the stage for Lachnospiraceae cladogenesis.</title>
        <authorList>
            <person name="Vera-Ponce De Leon A."/>
            <person name="Schneider M."/>
            <person name="Jahnes B.C."/>
            <person name="Sadowski V."/>
            <person name="Camuy-Velez L.A."/>
            <person name="Duan J."/>
            <person name="Sabree Z.L."/>
        </authorList>
    </citation>
    <scope>NUCLEOTIDE SEQUENCE [LARGE SCALE GENOMIC DNA]</scope>
    <source>
        <strain evidence="1 2">PAL113</strain>
    </source>
</reference>
<evidence type="ECO:0000313" key="2">
    <source>
        <dbReference type="Proteomes" id="UP001523566"/>
    </source>
</evidence>